<sequence length="29" mass="3016">MKQNKAGRPCGCGLTQDPNGNCDGSHAKK</sequence>
<protein>
    <submittedName>
        <fullName evidence="2">Uncharacterized protein</fullName>
    </submittedName>
</protein>
<evidence type="ECO:0000313" key="3">
    <source>
        <dbReference type="Proteomes" id="UP000003053"/>
    </source>
</evidence>
<comment type="caution">
    <text evidence="2">The sequence shown here is derived from an EMBL/GenBank/DDBJ whole genome shotgun (WGS) entry which is preliminary data.</text>
</comment>
<evidence type="ECO:0000313" key="2">
    <source>
        <dbReference type="EMBL" id="EAR13344.1"/>
    </source>
</evidence>
<evidence type="ECO:0000256" key="1">
    <source>
        <dbReference type="SAM" id="MobiDB-lite"/>
    </source>
</evidence>
<organism evidence="2 3">
    <name type="scientific">Polaribacter irgensii 23-P</name>
    <dbReference type="NCBI Taxonomy" id="313594"/>
    <lineage>
        <taxon>Bacteria</taxon>
        <taxon>Pseudomonadati</taxon>
        <taxon>Bacteroidota</taxon>
        <taxon>Flavobacteriia</taxon>
        <taxon>Flavobacteriales</taxon>
        <taxon>Flavobacteriaceae</taxon>
    </lineage>
</organism>
<feature type="region of interest" description="Disordered" evidence="1">
    <location>
        <begin position="1"/>
        <end position="29"/>
    </location>
</feature>
<keyword evidence="3" id="KW-1185">Reference proteome</keyword>
<dbReference type="Proteomes" id="UP000003053">
    <property type="component" value="Unassembled WGS sequence"/>
</dbReference>
<dbReference type="EMBL" id="AAOG01000001">
    <property type="protein sequence ID" value="EAR13344.1"/>
    <property type="molecule type" value="Genomic_DNA"/>
</dbReference>
<accession>A4BWK3</accession>
<reference evidence="2 3" key="1">
    <citation type="submission" date="2006-02" db="EMBL/GenBank/DDBJ databases">
        <authorList>
            <person name="Murray A."/>
            <person name="Staley J."/>
            <person name="Ferriera S."/>
            <person name="Johnson J."/>
            <person name="Kravitz S."/>
            <person name="Halpern A."/>
            <person name="Remington K."/>
            <person name="Beeson K."/>
            <person name="Tran B."/>
            <person name="Rogers Y.-H."/>
            <person name="Friedman R."/>
            <person name="Venter J.C."/>
        </authorList>
    </citation>
    <scope>NUCLEOTIDE SEQUENCE [LARGE SCALE GENOMIC DNA]</scope>
    <source>
        <strain evidence="2 3">23-P</strain>
    </source>
</reference>
<dbReference type="STRING" id="313594.PI23P_02582"/>
<name>A4BWK3_9FLAO</name>
<dbReference type="HOGENOM" id="CLU_3409899_0_0_10"/>
<dbReference type="AlphaFoldDB" id="A4BWK3"/>
<gene>
    <name evidence="2" type="ORF">PI23P_02582</name>
</gene>
<proteinExistence type="predicted"/>